<gene>
    <name evidence="1" type="ORF">BD310DRAFT_929036</name>
</gene>
<evidence type="ECO:0000313" key="2">
    <source>
        <dbReference type="Proteomes" id="UP000292082"/>
    </source>
</evidence>
<keyword evidence="2" id="KW-1185">Reference proteome</keyword>
<dbReference type="Proteomes" id="UP000292082">
    <property type="component" value="Unassembled WGS sequence"/>
</dbReference>
<name>A0A4Q9PT74_9APHY</name>
<proteinExistence type="predicted"/>
<organism evidence="1 2">
    <name type="scientific">Dichomitus squalens</name>
    <dbReference type="NCBI Taxonomy" id="114155"/>
    <lineage>
        <taxon>Eukaryota</taxon>
        <taxon>Fungi</taxon>
        <taxon>Dikarya</taxon>
        <taxon>Basidiomycota</taxon>
        <taxon>Agaricomycotina</taxon>
        <taxon>Agaricomycetes</taxon>
        <taxon>Polyporales</taxon>
        <taxon>Polyporaceae</taxon>
        <taxon>Dichomitus</taxon>
    </lineage>
</organism>
<protein>
    <submittedName>
        <fullName evidence="1">Uncharacterized protein</fullName>
    </submittedName>
</protein>
<sequence length="106" mass="11988">MYGTQQGIARLSFMVIQLCVRGIGDNHPKFLLSHVPRSSGQHLIPSYGTKLLLPRIAEPGYGMWTSYKVAERRRYMSPCCTPEMGHAHGHGEYRFGREPVPDLVFV</sequence>
<dbReference type="EMBL" id="ML145135">
    <property type="protein sequence ID" value="TBU57610.1"/>
    <property type="molecule type" value="Genomic_DNA"/>
</dbReference>
<reference evidence="1 2" key="1">
    <citation type="submission" date="2019-01" db="EMBL/GenBank/DDBJ databases">
        <title>Draft genome sequences of three monokaryotic isolates of the white-rot basidiomycete fungus Dichomitus squalens.</title>
        <authorList>
            <consortium name="DOE Joint Genome Institute"/>
            <person name="Lopez S.C."/>
            <person name="Andreopoulos B."/>
            <person name="Pangilinan J."/>
            <person name="Lipzen A."/>
            <person name="Riley R."/>
            <person name="Ahrendt S."/>
            <person name="Ng V."/>
            <person name="Barry K."/>
            <person name="Daum C."/>
            <person name="Grigoriev I.V."/>
            <person name="Hilden K.S."/>
            <person name="Makela M.R."/>
            <person name="de Vries R.P."/>
        </authorList>
    </citation>
    <scope>NUCLEOTIDE SEQUENCE [LARGE SCALE GENOMIC DNA]</scope>
    <source>
        <strain evidence="1 2">CBS 464.89</strain>
    </source>
</reference>
<accession>A0A4Q9PT74</accession>
<dbReference type="AlphaFoldDB" id="A0A4Q9PT74"/>
<evidence type="ECO:0000313" key="1">
    <source>
        <dbReference type="EMBL" id="TBU57610.1"/>
    </source>
</evidence>